<name>A0ABV3Z153_9PROT</name>
<gene>
    <name evidence="1" type="ORF">ABFZ84_01535</name>
</gene>
<evidence type="ECO:0000313" key="1">
    <source>
        <dbReference type="EMBL" id="MEX6632218.1"/>
    </source>
</evidence>
<proteinExistence type="predicted"/>
<organism evidence="1 2">
    <name type="scientific">Hyphococcus lacteus</name>
    <dbReference type="NCBI Taxonomy" id="3143536"/>
    <lineage>
        <taxon>Bacteria</taxon>
        <taxon>Pseudomonadati</taxon>
        <taxon>Pseudomonadota</taxon>
        <taxon>Alphaproteobacteria</taxon>
        <taxon>Parvularculales</taxon>
        <taxon>Parvularculaceae</taxon>
        <taxon>Hyphococcus</taxon>
    </lineage>
</organism>
<sequence>MSFDLTFFPAAAAPKNADEFDEWLDADDDMEMIDPKDLSEALKVWYDQVRTKYPPLNGPDAASEDDLDDPNVIDYFFSKDRIETGITSSASQNAVEDLLAAAGKHGIGVFDPQDGSVYFPDSSGGLEKKFEL</sequence>
<keyword evidence="2" id="KW-1185">Reference proteome</keyword>
<dbReference type="Proteomes" id="UP001560685">
    <property type="component" value="Unassembled WGS sequence"/>
</dbReference>
<accession>A0ABV3Z153</accession>
<evidence type="ECO:0000313" key="2">
    <source>
        <dbReference type="Proteomes" id="UP001560685"/>
    </source>
</evidence>
<protein>
    <submittedName>
        <fullName evidence="1">Uncharacterized protein</fullName>
    </submittedName>
</protein>
<comment type="caution">
    <text evidence="1">The sequence shown here is derived from an EMBL/GenBank/DDBJ whole genome shotgun (WGS) entry which is preliminary data.</text>
</comment>
<dbReference type="EMBL" id="JBEHZE010000001">
    <property type="protein sequence ID" value="MEX6632218.1"/>
    <property type="molecule type" value="Genomic_DNA"/>
</dbReference>
<dbReference type="RefSeq" id="WP_369312074.1">
    <property type="nucleotide sequence ID" value="NZ_JBEHZE010000001.1"/>
</dbReference>
<reference evidence="1 2" key="1">
    <citation type="submission" date="2024-05" db="EMBL/GenBank/DDBJ databases">
        <title>Three bacterial strains, DH-69, EH-24, and ECK-19 isolated from coastal sediments.</title>
        <authorList>
            <person name="Ye Y.-Q."/>
            <person name="Du Z.-J."/>
        </authorList>
    </citation>
    <scope>NUCLEOTIDE SEQUENCE [LARGE SCALE GENOMIC DNA]</scope>
    <source>
        <strain evidence="1 2">ECK-19</strain>
    </source>
</reference>